<dbReference type="RefSeq" id="WP_159751784.1">
    <property type="nucleotide sequence ID" value="NZ_WUQX01000001.1"/>
</dbReference>
<name>A0A7X3SJS1_9FIRM</name>
<evidence type="ECO:0000313" key="2">
    <source>
        <dbReference type="Proteomes" id="UP000460412"/>
    </source>
</evidence>
<protein>
    <recommendedName>
        <fullName evidence="3">Phage protein D</fullName>
    </recommendedName>
</protein>
<dbReference type="Proteomes" id="UP000460412">
    <property type="component" value="Unassembled WGS sequence"/>
</dbReference>
<comment type="caution">
    <text evidence="1">The sequence shown here is derived from an EMBL/GenBank/DDBJ whole genome shotgun (WGS) entry which is preliminary data.</text>
</comment>
<dbReference type="SUPFAM" id="SSF69279">
    <property type="entry name" value="Phage tail proteins"/>
    <property type="match status" value="1"/>
</dbReference>
<reference evidence="1 2" key="1">
    <citation type="submission" date="2019-12" db="EMBL/GenBank/DDBJ databases">
        <title>Sporaefaciens musculi gen. nov., sp. nov., a novel bacterium isolated from the caecum of an obese mouse.</title>
        <authorList>
            <person name="Rasmussen T.S."/>
            <person name="Streidl T."/>
            <person name="Hitch T.C.A."/>
            <person name="Wortmann E."/>
            <person name="Deptula P."/>
            <person name="Hansen M."/>
            <person name="Nielsen D.S."/>
            <person name="Clavel T."/>
            <person name="Vogensen F.K."/>
        </authorList>
    </citation>
    <scope>NUCLEOTIDE SEQUENCE [LARGE SCALE GENOMIC DNA]</scope>
    <source>
        <strain evidence="1 2">WCA-9-b2</strain>
    </source>
</reference>
<evidence type="ECO:0000313" key="1">
    <source>
        <dbReference type="EMBL" id="MXP76722.1"/>
    </source>
</evidence>
<organism evidence="1 2">
    <name type="scientific">Sporofaciens musculi</name>
    <dbReference type="NCBI Taxonomy" id="2681861"/>
    <lineage>
        <taxon>Bacteria</taxon>
        <taxon>Bacillati</taxon>
        <taxon>Bacillota</taxon>
        <taxon>Clostridia</taxon>
        <taxon>Lachnospirales</taxon>
        <taxon>Lachnospiraceae</taxon>
        <taxon>Sporofaciens</taxon>
    </lineage>
</organism>
<accession>A0A7X3SJS1</accession>
<keyword evidence="2" id="KW-1185">Reference proteome</keyword>
<sequence>MKLFYNGTDIYNDVSLNYCVHEMYAEKQADTLVLRFNDTKGIWSKWNPADGDVLRFTEGASDTGKMFLHSMKPENGLFTIRAMAMPKSGATRKSKSWAGVRFLQLGNEIAANHGLTFQNYGCTDQAYPYLRQESETDFALFSRLCTLEGCQMLIYDGKLLAYSEQYIEQQAVAGTLEVDENGNFTYQDNRSACFGSCEVTAGNFSGTFSAPDAKNAAVLRAKCIAEAQLRAPGLPASGDRVTLMSNSNAEAARFAKGLLRNANKYGHTGQFSKALLTGYAAASLLQLKTEKASAWNGPVFVYKVRHDFVGNKSTLYFRDLLEGY</sequence>
<dbReference type="EMBL" id="WUQX01000001">
    <property type="protein sequence ID" value="MXP76722.1"/>
    <property type="molecule type" value="Genomic_DNA"/>
</dbReference>
<gene>
    <name evidence="1" type="ORF">GN277_15425</name>
</gene>
<evidence type="ECO:0008006" key="3">
    <source>
        <dbReference type="Google" id="ProtNLM"/>
    </source>
</evidence>
<dbReference type="AlphaFoldDB" id="A0A7X3SJS1"/>
<proteinExistence type="predicted"/>